<evidence type="ECO:0000313" key="2">
    <source>
        <dbReference type="Proteomes" id="UP000816034"/>
    </source>
</evidence>
<organism evidence="1 2">
    <name type="scientific">Naegleria lovaniensis</name>
    <name type="common">Amoeba</name>
    <dbReference type="NCBI Taxonomy" id="51637"/>
    <lineage>
        <taxon>Eukaryota</taxon>
        <taxon>Discoba</taxon>
        <taxon>Heterolobosea</taxon>
        <taxon>Tetramitia</taxon>
        <taxon>Eutetramitia</taxon>
        <taxon>Vahlkampfiidae</taxon>
        <taxon>Naegleria</taxon>
    </lineage>
</organism>
<reference evidence="1 2" key="1">
    <citation type="journal article" date="2018" name="BMC Genomics">
        <title>The genome of Naegleria lovaniensis, the basis for a comparative approach to unravel pathogenicity factors of the human pathogenic amoeba N. fowleri.</title>
        <authorList>
            <person name="Liechti N."/>
            <person name="Schurch N."/>
            <person name="Bruggmann R."/>
            <person name="Wittwer M."/>
        </authorList>
    </citation>
    <scope>NUCLEOTIDE SEQUENCE [LARGE SCALE GENOMIC DNA]</scope>
    <source>
        <strain evidence="1 2">ATCC 30569</strain>
    </source>
</reference>
<proteinExistence type="predicted"/>
<dbReference type="AlphaFoldDB" id="A0AA88KLF0"/>
<comment type="caution">
    <text evidence="1">The sequence shown here is derived from an EMBL/GenBank/DDBJ whole genome shotgun (WGS) entry which is preliminary data.</text>
</comment>
<gene>
    <name evidence="1" type="ORF">C9374_007972</name>
</gene>
<keyword evidence="2" id="KW-1185">Reference proteome</keyword>
<dbReference type="RefSeq" id="XP_044546086.1">
    <property type="nucleotide sequence ID" value="XM_044697996.1"/>
</dbReference>
<accession>A0AA88KLF0</accession>
<dbReference type="EMBL" id="PYSW02000031">
    <property type="protein sequence ID" value="KAG2378824.1"/>
    <property type="molecule type" value="Genomic_DNA"/>
</dbReference>
<evidence type="ECO:0000313" key="1">
    <source>
        <dbReference type="EMBL" id="KAG2378824.1"/>
    </source>
</evidence>
<dbReference type="GeneID" id="68100426"/>
<name>A0AA88KLF0_NAELO</name>
<dbReference type="Proteomes" id="UP000816034">
    <property type="component" value="Unassembled WGS sequence"/>
</dbReference>
<sequence length="324" mass="36130">MNPAMYHSVDTHVGTYASLETSQELPPPQFPLTSSSHSMMNSSNNTTPLIVQNKQQTPSLLDSWAEALKDLGSSSSSQPLDPIKANQIITSGTYSLECIPLDGHLVHPTQLGTTSTRVCLDVMIQHKANPTVVHRVGRELSVSMTYRADSKTHQGAFEKSACFIDNIDTIIQNDPSMSPDNFTIHFVLKKVKSGLLDVQKILIAFSPSFTLSDFLKKTAEPNLYSFDFYKDQTLKEHVGKFNMRLGVNAYSDAHYLDSLPSGFFASKTFTVPCISKHNMMSCTIKITEKVTQWLNTYSSKIRVVNVANTRDTSNLIYVVMYEKK</sequence>
<protein>
    <submittedName>
        <fullName evidence="1">Uncharacterized protein</fullName>
    </submittedName>
</protein>